<keyword evidence="2" id="KW-1185">Reference proteome</keyword>
<sequence>MDFSLSLSDEDFTIDMAEEYNKEVTKEQLFNQKRIAVILYNLPNMEADASECYLSPGHGPTPAQALVDTSSSVNILLLAILTAAGILTTKVVKSQISINRFGNSSEETMGYIEIDLRISPIRSFTKLYVININMAYHALLEKP</sequence>
<accession>A0A5N5GLD5</accession>
<protein>
    <submittedName>
        <fullName evidence="1">Uncharacterized protein</fullName>
    </submittedName>
</protein>
<dbReference type="EMBL" id="SMOL01000402">
    <property type="protein sequence ID" value="KAB2614661.1"/>
    <property type="molecule type" value="Genomic_DNA"/>
</dbReference>
<name>A0A5N5GLD5_9ROSA</name>
<proteinExistence type="predicted"/>
<dbReference type="AlphaFoldDB" id="A0A5N5GLD5"/>
<reference evidence="1 2" key="1">
    <citation type="submission" date="2019-09" db="EMBL/GenBank/DDBJ databases">
        <authorList>
            <person name="Ou C."/>
        </authorList>
    </citation>
    <scope>NUCLEOTIDE SEQUENCE [LARGE SCALE GENOMIC DNA]</scope>
    <source>
        <strain evidence="1">S2</strain>
        <tissue evidence="1">Leaf</tissue>
    </source>
</reference>
<evidence type="ECO:0000313" key="1">
    <source>
        <dbReference type="EMBL" id="KAB2614661.1"/>
    </source>
</evidence>
<dbReference type="Proteomes" id="UP000327157">
    <property type="component" value="Chromosome 3"/>
</dbReference>
<evidence type="ECO:0000313" key="2">
    <source>
        <dbReference type="Proteomes" id="UP000327157"/>
    </source>
</evidence>
<comment type="caution">
    <text evidence="1">The sequence shown here is derived from an EMBL/GenBank/DDBJ whole genome shotgun (WGS) entry which is preliminary data.</text>
</comment>
<reference evidence="1 2" key="3">
    <citation type="submission" date="2019-11" db="EMBL/GenBank/DDBJ databases">
        <title>A de novo genome assembly of a pear dwarfing rootstock.</title>
        <authorList>
            <person name="Wang F."/>
            <person name="Wang J."/>
            <person name="Li S."/>
            <person name="Zhang Y."/>
            <person name="Fang M."/>
            <person name="Ma L."/>
            <person name="Zhao Y."/>
            <person name="Jiang S."/>
        </authorList>
    </citation>
    <scope>NUCLEOTIDE SEQUENCE [LARGE SCALE GENOMIC DNA]</scope>
    <source>
        <strain evidence="1">S2</strain>
        <tissue evidence="1">Leaf</tissue>
    </source>
</reference>
<reference evidence="2" key="2">
    <citation type="submission" date="2019-10" db="EMBL/GenBank/DDBJ databases">
        <title>A de novo genome assembly of a pear dwarfing rootstock.</title>
        <authorList>
            <person name="Wang F."/>
            <person name="Wang J."/>
            <person name="Li S."/>
            <person name="Zhang Y."/>
            <person name="Fang M."/>
            <person name="Ma L."/>
            <person name="Zhao Y."/>
            <person name="Jiang S."/>
        </authorList>
    </citation>
    <scope>NUCLEOTIDE SEQUENCE [LARGE SCALE GENOMIC DNA]</scope>
</reference>
<organism evidence="1 2">
    <name type="scientific">Pyrus ussuriensis x Pyrus communis</name>
    <dbReference type="NCBI Taxonomy" id="2448454"/>
    <lineage>
        <taxon>Eukaryota</taxon>
        <taxon>Viridiplantae</taxon>
        <taxon>Streptophyta</taxon>
        <taxon>Embryophyta</taxon>
        <taxon>Tracheophyta</taxon>
        <taxon>Spermatophyta</taxon>
        <taxon>Magnoliopsida</taxon>
        <taxon>eudicotyledons</taxon>
        <taxon>Gunneridae</taxon>
        <taxon>Pentapetalae</taxon>
        <taxon>rosids</taxon>
        <taxon>fabids</taxon>
        <taxon>Rosales</taxon>
        <taxon>Rosaceae</taxon>
        <taxon>Amygdaloideae</taxon>
        <taxon>Maleae</taxon>
        <taxon>Pyrus</taxon>
    </lineage>
</organism>
<gene>
    <name evidence="1" type="ORF">D8674_021249</name>
</gene>